<dbReference type="InterPro" id="IPR051064">
    <property type="entry name" value="SEC14/CRAL-TRIO_domain"/>
</dbReference>
<dbReference type="SUPFAM" id="SSF52087">
    <property type="entry name" value="CRAL/TRIO domain"/>
    <property type="match status" value="1"/>
</dbReference>
<dbReference type="Gene3D" id="3.40.525.10">
    <property type="entry name" value="CRAL-TRIO lipid binding domain"/>
    <property type="match status" value="1"/>
</dbReference>
<protein>
    <submittedName>
        <fullName evidence="2">Sec14 like protein 2</fullName>
    </submittedName>
</protein>
<dbReference type="PANTHER" id="PTHR23324:SF83">
    <property type="entry name" value="SEC14-LIKE PROTEIN 2"/>
    <property type="match status" value="1"/>
</dbReference>
<organism evidence="2">
    <name type="scientific">Alectorobius mimon</name>
    <dbReference type="NCBI Taxonomy" id="360319"/>
    <lineage>
        <taxon>Eukaryota</taxon>
        <taxon>Metazoa</taxon>
        <taxon>Ecdysozoa</taxon>
        <taxon>Arthropoda</taxon>
        <taxon>Chelicerata</taxon>
        <taxon>Arachnida</taxon>
        <taxon>Acari</taxon>
        <taxon>Parasitiformes</taxon>
        <taxon>Ixodida</taxon>
        <taxon>Ixodoidea</taxon>
        <taxon>Argasidae</taxon>
        <taxon>Ornithodorinae</taxon>
        <taxon>Alectorobius</taxon>
    </lineage>
</organism>
<feature type="domain" description="CRAL-TRIO" evidence="1">
    <location>
        <begin position="1"/>
        <end position="143"/>
    </location>
</feature>
<dbReference type="PROSITE" id="PS50191">
    <property type="entry name" value="CRAL_TRIO"/>
    <property type="match status" value="1"/>
</dbReference>
<sequence>TDLLSGSSSAQVLKEMFYRCEVSVKLMEEQSVKLNRHVETHTFIFDFGGFPMSQALHPDAVSLMTSYIGLYEDHYPERMHDAVFINAPPFFAVLFNLLKPFLAGRTMQKITIFGKDNWKEFLLERIDADQLPVQWGGTKTDKDGDPRCPSLITVASPIREDEFAAARNLKETTMTWITIDKRRSHEVPVEVP</sequence>
<dbReference type="AlphaFoldDB" id="A0A147B7E2"/>
<dbReference type="InterPro" id="IPR036865">
    <property type="entry name" value="CRAL-TRIO_dom_sf"/>
</dbReference>
<dbReference type="CDD" id="cd00170">
    <property type="entry name" value="SEC14"/>
    <property type="match status" value="1"/>
</dbReference>
<dbReference type="EMBL" id="GEIB01002200">
    <property type="protein sequence ID" value="JAR86332.1"/>
    <property type="molecule type" value="Transcribed_RNA"/>
</dbReference>
<accession>A0A147B7E2</accession>
<dbReference type="GO" id="GO:0005737">
    <property type="term" value="C:cytoplasm"/>
    <property type="evidence" value="ECO:0007669"/>
    <property type="project" value="TreeGrafter"/>
</dbReference>
<name>A0A147B7E2_9ACAR</name>
<dbReference type="PANTHER" id="PTHR23324">
    <property type="entry name" value="SEC14 RELATED PROTEIN"/>
    <property type="match status" value="1"/>
</dbReference>
<dbReference type="SMART" id="SM00516">
    <property type="entry name" value="SEC14"/>
    <property type="match status" value="1"/>
</dbReference>
<proteinExistence type="predicted"/>
<dbReference type="InterPro" id="IPR001251">
    <property type="entry name" value="CRAL-TRIO_dom"/>
</dbReference>
<evidence type="ECO:0000313" key="2">
    <source>
        <dbReference type="EMBL" id="JAR86332.1"/>
    </source>
</evidence>
<reference evidence="2" key="1">
    <citation type="submission" date="2016-03" db="EMBL/GenBank/DDBJ databases">
        <title>Gut transcriptome analysis on engorged females of Ornithodoros mimon (Acari: Argasidae) and phylogenetic inferences of soft ticks.</title>
        <authorList>
            <person name="Landulfo G.A."/>
            <person name="Giovanni D."/>
            <person name="Carvalho E."/>
            <person name="Junqueira-de-Azevedo I."/>
            <person name="Patane J."/>
            <person name="Mendoca R."/>
            <person name="Barros-Battesti D."/>
        </authorList>
    </citation>
    <scope>NUCLEOTIDE SEQUENCE</scope>
    <source>
        <strain evidence="2">Females</strain>
        <tissue evidence="2">Gut</tissue>
    </source>
</reference>
<dbReference type="Pfam" id="PF00650">
    <property type="entry name" value="CRAL_TRIO"/>
    <property type="match status" value="1"/>
</dbReference>
<evidence type="ECO:0000259" key="1">
    <source>
        <dbReference type="PROSITE" id="PS50191"/>
    </source>
</evidence>
<feature type="non-terminal residue" evidence="2">
    <location>
        <position position="192"/>
    </location>
</feature>
<feature type="non-terminal residue" evidence="2">
    <location>
        <position position="1"/>
    </location>
</feature>